<evidence type="ECO:0000313" key="3">
    <source>
        <dbReference type="Proteomes" id="UP000251314"/>
    </source>
</evidence>
<dbReference type="AlphaFoldDB" id="A0A329RQF3"/>
<proteinExistence type="predicted"/>
<evidence type="ECO:0000313" key="2">
    <source>
        <dbReference type="EMBL" id="RAW26943.1"/>
    </source>
</evidence>
<comment type="caution">
    <text evidence="2">The sequence shown here is derived from an EMBL/GenBank/DDBJ whole genome shotgun (WGS) entry which is preliminary data.</text>
</comment>
<dbReference type="Proteomes" id="UP000251314">
    <property type="component" value="Unassembled WGS sequence"/>
</dbReference>
<name>A0A329RQF3_9STRA</name>
<evidence type="ECO:0000256" key="1">
    <source>
        <dbReference type="SAM" id="MobiDB-lite"/>
    </source>
</evidence>
<accession>A0A329RQF3</accession>
<gene>
    <name evidence="2" type="ORF">PC110_g16654</name>
</gene>
<organism evidence="2 3">
    <name type="scientific">Phytophthora cactorum</name>
    <dbReference type="NCBI Taxonomy" id="29920"/>
    <lineage>
        <taxon>Eukaryota</taxon>
        <taxon>Sar</taxon>
        <taxon>Stramenopiles</taxon>
        <taxon>Oomycota</taxon>
        <taxon>Peronosporomycetes</taxon>
        <taxon>Peronosporales</taxon>
        <taxon>Peronosporaceae</taxon>
        <taxon>Phytophthora</taxon>
    </lineage>
</organism>
<dbReference type="OrthoDB" id="10291588at2759"/>
<feature type="compositionally biased region" description="Basic and acidic residues" evidence="1">
    <location>
        <begin position="123"/>
        <end position="133"/>
    </location>
</feature>
<sequence>MFQLLGNALVAGDLKVLNRALSSLKEFEGSVSGFVDFKSGNDENRNVDAGVCGSGGVDDCSDNLNAGVCGSSTGLSTSAHAENFSQVVIIIDGDIDDNPSETIGRDTALNEAYKSKSLSKAKSRSEPMVERAHGKPPAVNPGTPSLVWAINKNVNPHRRRKTTVKQRKFARKKRLENLKPICQNENRRGLLQHFH</sequence>
<reference evidence="2 3" key="1">
    <citation type="submission" date="2018-01" db="EMBL/GenBank/DDBJ databases">
        <title>Draft genome of the strawberry crown rot pathogen Phytophthora cactorum.</title>
        <authorList>
            <person name="Armitage A.D."/>
            <person name="Lysoe E."/>
            <person name="Nellist C.F."/>
            <person name="Harrison R.J."/>
            <person name="Brurberg M.B."/>
        </authorList>
    </citation>
    <scope>NUCLEOTIDE SEQUENCE [LARGE SCALE GENOMIC DNA]</scope>
    <source>
        <strain evidence="2 3">10300</strain>
    </source>
</reference>
<dbReference type="VEuPathDB" id="FungiDB:PC110_g16654"/>
<feature type="region of interest" description="Disordered" evidence="1">
    <location>
        <begin position="114"/>
        <end position="145"/>
    </location>
</feature>
<protein>
    <submittedName>
        <fullName evidence="2">Uncharacterized protein</fullName>
    </submittedName>
</protein>
<dbReference type="EMBL" id="MJFZ01000604">
    <property type="protein sequence ID" value="RAW26943.1"/>
    <property type="molecule type" value="Genomic_DNA"/>
</dbReference>
<keyword evidence="3" id="KW-1185">Reference proteome</keyword>